<evidence type="ECO:0000313" key="3">
    <source>
        <dbReference type="Proteomes" id="UP001189429"/>
    </source>
</evidence>
<keyword evidence="3" id="KW-1185">Reference proteome</keyword>
<name>A0ABN9VNS4_9DINO</name>
<comment type="caution">
    <text evidence="2">The sequence shown here is derived from an EMBL/GenBank/DDBJ whole genome shotgun (WGS) entry which is preliminary data.</text>
</comment>
<protein>
    <submittedName>
        <fullName evidence="2">Uncharacterized protein</fullName>
    </submittedName>
</protein>
<organism evidence="2 3">
    <name type="scientific">Prorocentrum cordatum</name>
    <dbReference type="NCBI Taxonomy" id="2364126"/>
    <lineage>
        <taxon>Eukaryota</taxon>
        <taxon>Sar</taxon>
        <taxon>Alveolata</taxon>
        <taxon>Dinophyceae</taxon>
        <taxon>Prorocentrales</taxon>
        <taxon>Prorocentraceae</taxon>
        <taxon>Prorocentrum</taxon>
    </lineage>
</organism>
<reference evidence="2" key="1">
    <citation type="submission" date="2023-10" db="EMBL/GenBank/DDBJ databases">
        <authorList>
            <person name="Chen Y."/>
            <person name="Shah S."/>
            <person name="Dougan E. K."/>
            <person name="Thang M."/>
            <person name="Chan C."/>
        </authorList>
    </citation>
    <scope>NUCLEOTIDE SEQUENCE [LARGE SCALE GENOMIC DNA]</scope>
</reference>
<gene>
    <name evidence="2" type="ORF">PCOR1329_LOCUS59038</name>
</gene>
<dbReference type="Gene3D" id="2.40.320.10">
    <property type="entry name" value="Hypothetical Protein Pfu-838710-001"/>
    <property type="match status" value="1"/>
</dbReference>
<accession>A0ABN9VNS4</accession>
<sequence>MGQGDGTGAAPGEQRRPHEPPLAPGSWQTFLVDGARGRALEAQLLAAGGQGKGEACVEGAEDAGAPGQELADAGHGPVLQTYYDSAAWNLTRRGWWLLESQGAWTLHVPQFAPDGDGGHRLQGYEQVREDAEILDKMGLTEHAKALREGWGGSATMTVLLSQASVVPFAQLLVEHVTCRARLGPGVRGAVDAGGGRVRGAT</sequence>
<evidence type="ECO:0000256" key="1">
    <source>
        <dbReference type="SAM" id="MobiDB-lite"/>
    </source>
</evidence>
<feature type="region of interest" description="Disordered" evidence="1">
    <location>
        <begin position="1"/>
        <end position="25"/>
    </location>
</feature>
<evidence type="ECO:0000313" key="2">
    <source>
        <dbReference type="EMBL" id="CAK0873997.1"/>
    </source>
</evidence>
<dbReference type="Proteomes" id="UP001189429">
    <property type="component" value="Unassembled WGS sequence"/>
</dbReference>
<dbReference type="EMBL" id="CAUYUJ010017349">
    <property type="protein sequence ID" value="CAK0873997.1"/>
    <property type="molecule type" value="Genomic_DNA"/>
</dbReference>
<proteinExistence type="predicted"/>